<dbReference type="EMBL" id="WHZX01000003">
    <property type="protein sequence ID" value="NEG71596.1"/>
    <property type="molecule type" value="Genomic_DNA"/>
</dbReference>
<evidence type="ECO:0000259" key="3">
    <source>
        <dbReference type="PROSITE" id="PS51178"/>
    </source>
</evidence>
<evidence type="ECO:0000313" key="4">
    <source>
        <dbReference type="EMBL" id="NEG71596.1"/>
    </source>
</evidence>
<protein>
    <submittedName>
        <fullName evidence="4">PASTA domain-containing protein</fullName>
    </submittedName>
</protein>
<feature type="domain" description="PASTA" evidence="3">
    <location>
        <begin position="168"/>
        <end position="233"/>
    </location>
</feature>
<accession>A0A7K3TAW9</accession>
<name>A0A7K3TAW9_9BIFI</name>
<sequence>MMGTGHDGRFRGDGHTSDGRAPSIDRLPDKPTRSVERSSDGIVARSWTRVTIAVIVIVAMLGLTGVVATRMWRNMHAAETTPSGSTATIDSYTLPEPTTDAAHPVMLSTVTDNIQRLKLGVGYTTQYRFSGLTQGALIGYGGTANAGYRITKDSIPDDLTFIVSRGSGIPDDIIGNDATDVPTVLQGMGVAIQYASMPVDDTDAHPAGTVVATNPAPGTAVTSGDTVTVGVAVANNANVLGADIIGQRSDDARQSLESQGYTVDLQPRFSSSGNLGTIVASNPRPGATLSDGQTVTLYYGVDMTGAKDVFSETRDDLDGLRAVRTGATSGVITAALAGTYCKDVITDTGTAQDATYGTPTTAQGQADGQCLTLTDRQASDGSGEHYLVLNGDDPAQPADRLGLTNFAHDIGGTLLEADPANPTGQFPMRNHLLAQGLDKNWGIAELYAGLGLPNCGDTVFEGTTGQTCERGLTYRMKDFLVYFAAGANVDALEDSGYFDQNAFSEALSQSPVDGSRPFVLVRDSSAYDTTSKTVDDGTTSVDPFVPTGDARNQYRNAMVGMKPAVSGETAYYLVEQPYDWKMFDEYTMP</sequence>
<dbReference type="InterPro" id="IPR005543">
    <property type="entry name" value="PASTA_dom"/>
</dbReference>
<proteinExistence type="predicted"/>
<evidence type="ECO:0000256" key="1">
    <source>
        <dbReference type="SAM" id="MobiDB-lite"/>
    </source>
</evidence>
<keyword evidence="2" id="KW-1133">Transmembrane helix</keyword>
<comment type="caution">
    <text evidence="4">The sequence shown here is derived from an EMBL/GenBank/DDBJ whole genome shotgun (WGS) entry which is preliminary data.</text>
</comment>
<dbReference type="Proteomes" id="UP000469943">
    <property type="component" value="Unassembled WGS sequence"/>
</dbReference>
<dbReference type="CDD" id="cd06577">
    <property type="entry name" value="PASTA_pknB"/>
    <property type="match status" value="2"/>
</dbReference>
<dbReference type="PROSITE" id="PS51178">
    <property type="entry name" value="PASTA"/>
    <property type="match status" value="2"/>
</dbReference>
<feature type="transmembrane region" description="Helical" evidence="2">
    <location>
        <begin position="47"/>
        <end position="68"/>
    </location>
</feature>
<feature type="region of interest" description="Disordered" evidence="1">
    <location>
        <begin position="1"/>
        <end position="40"/>
    </location>
</feature>
<keyword evidence="2" id="KW-0472">Membrane</keyword>
<feature type="compositionally biased region" description="Basic and acidic residues" evidence="1">
    <location>
        <begin position="26"/>
        <end position="39"/>
    </location>
</feature>
<dbReference type="SMART" id="SM00740">
    <property type="entry name" value="PASTA"/>
    <property type="match status" value="2"/>
</dbReference>
<keyword evidence="2" id="KW-0812">Transmembrane</keyword>
<reference evidence="4 5" key="1">
    <citation type="submission" date="2019-10" db="EMBL/GenBank/DDBJ databases">
        <title>Bifidobacterium from non-human primates.</title>
        <authorList>
            <person name="Modesto M."/>
        </authorList>
    </citation>
    <scope>NUCLEOTIDE SEQUENCE [LARGE SCALE GENOMIC DNA]</scope>
    <source>
        <strain evidence="4 5">TREM</strain>
    </source>
</reference>
<dbReference type="OrthoDB" id="3240505at2"/>
<evidence type="ECO:0000256" key="2">
    <source>
        <dbReference type="SAM" id="Phobius"/>
    </source>
</evidence>
<dbReference type="Gene3D" id="3.30.10.20">
    <property type="match status" value="2"/>
</dbReference>
<feature type="domain" description="PASTA" evidence="3">
    <location>
        <begin position="235"/>
        <end position="301"/>
    </location>
</feature>
<dbReference type="Pfam" id="PF03793">
    <property type="entry name" value="PASTA"/>
    <property type="match status" value="2"/>
</dbReference>
<gene>
    <name evidence="4" type="ORF">GFD24_05080</name>
</gene>
<feature type="compositionally biased region" description="Basic and acidic residues" evidence="1">
    <location>
        <begin position="1"/>
        <end position="18"/>
    </location>
</feature>
<evidence type="ECO:0000313" key="5">
    <source>
        <dbReference type="Proteomes" id="UP000469943"/>
    </source>
</evidence>
<dbReference type="AlphaFoldDB" id="A0A7K3TAW9"/>
<organism evidence="4 5">
    <name type="scientific">Bifidobacterium ramosum</name>
    <dbReference type="NCBI Taxonomy" id="1798158"/>
    <lineage>
        <taxon>Bacteria</taxon>
        <taxon>Bacillati</taxon>
        <taxon>Actinomycetota</taxon>
        <taxon>Actinomycetes</taxon>
        <taxon>Bifidobacteriales</taxon>
        <taxon>Bifidobacteriaceae</taxon>
        <taxon>Bifidobacterium</taxon>
    </lineage>
</organism>